<feature type="region of interest" description="Disordered" evidence="1">
    <location>
        <begin position="1"/>
        <end position="57"/>
    </location>
</feature>
<dbReference type="AlphaFoldDB" id="A0A9P6GJX2"/>
<reference evidence="2" key="1">
    <citation type="journal article" date="2020" name="Mol. Plant Microbe Interact.">
        <title>Genome Sequence of the Biocontrol Agent Coniothyrium minitans strain Conio (IMI 134523).</title>
        <authorList>
            <person name="Patel D."/>
            <person name="Shittu T.A."/>
            <person name="Baroncelli R."/>
            <person name="Muthumeenakshi S."/>
            <person name="Osborne T.H."/>
            <person name="Janganan T.K."/>
            <person name="Sreenivasaprasad S."/>
        </authorList>
    </citation>
    <scope>NUCLEOTIDE SEQUENCE</scope>
    <source>
        <strain evidence="2">Conio</strain>
    </source>
</reference>
<name>A0A9P6GJX2_9PLEO</name>
<gene>
    <name evidence="2" type="ORF">PMIN01_06251</name>
</gene>
<evidence type="ECO:0000256" key="1">
    <source>
        <dbReference type="SAM" id="MobiDB-lite"/>
    </source>
</evidence>
<evidence type="ECO:0000313" key="3">
    <source>
        <dbReference type="Proteomes" id="UP000756921"/>
    </source>
</evidence>
<keyword evidence="3" id="KW-1185">Reference proteome</keyword>
<feature type="region of interest" description="Disordered" evidence="1">
    <location>
        <begin position="197"/>
        <end position="221"/>
    </location>
</feature>
<accession>A0A9P6GJX2</accession>
<dbReference type="Proteomes" id="UP000756921">
    <property type="component" value="Unassembled WGS sequence"/>
</dbReference>
<organism evidence="2 3">
    <name type="scientific">Paraphaeosphaeria minitans</name>
    <dbReference type="NCBI Taxonomy" id="565426"/>
    <lineage>
        <taxon>Eukaryota</taxon>
        <taxon>Fungi</taxon>
        <taxon>Dikarya</taxon>
        <taxon>Ascomycota</taxon>
        <taxon>Pezizomycotina</taxon>
        <taxon>Dothideomycetes</taxon>
        <taxon>Pleosporomycetidae</taxon>
        <taxon>Pleosporales</taxon>
        <taxon>Massarineae</taxon>
        <taxon>Didymosphaeriaceae</taxon>
        <taxon>Paraphaeosphaeria</taxon>
    </lineage>
</organism>
<protein>
    <submittedName>
        <fullName evidence="2">Uncharacterized protein</fullName>
    </submittedName>
</protein>
<feature type="compositionally biased region" description="Basic and acidic residues" evidence="1">
    <location>
        <begin position="13"/>
        <end position="33"/>
    </location>
</feature>
<proteinExistence type="predicted"/>
<sequence>MKRAEADSGPDAGKPESEWAEDERREQRSKSEGVRAGTETQQAVTEHGMEGVPSGRSALSWGAGADASLRAGYQEIQSLGGVGACSVGWCWVVLGGAPGARKQQQHHAKAEMAASPLDVDHGLAGGHAAKGDVAAAGSADVLRWIFNGSCGGSSMAAVAGHKVGMAGSDAGASAMESVCAGWYLGGRQWAVGRAGGVSGAHSELNSRHSSRSGTADVGRANISRDRTDATWTWTRRTRTWTWARKGAVGTSQQAPSNGGGRWQACLACNGPGRVYNKAGTHRQRGGGRWLLVAGRWLLELQRSPSASCKDLLEAESDPQGHDGGRWMQLGR</sequence>
<dbReference type="EMBL" id="WJXW01000005">
    <property type="protein sequence ID" value="KAF9736335.1"/>
    <property type="molecule type" value="Genomic_DNA"/>
</dbReference>
<comment type="caution">
    <text evidence="2">The sequence shown here is derived from an EMBL/GenBank/DDBJ whole genome shotgun (WGS) entry which is preliminary data.</text>
</comment>
<evidence type="ECO:0000313" key="2">
    <source>
        <dbReference type="EMBL" id="KAF9736335.1"/>
    </source>
</evidence>